<keyword evidence="16" id="KW-1185">Reference proteome</keyword>
<dbReference type="InterPro" id="IPR000297">
    <property type="entry name" value="PPIase_PpiC"/>
</dbReference>
<dbReference type="SUPFAM" id="SSF109998">
    <property type="entry name" value="Triger factor/SurA peptide-binding domain-like"/>
    <property type="match status" value="1"/>
</dbReference>
<proteinExistence type="inferred from homology"/>
<dbReference type="Pfam" id="PF13145">
    <property type="entry name" value="Rotamase_2"/>
    <property type="match status" value="2"/>
</dbReference>
<dbReference type="Proteomes" id="UP000663918">
    <property type="component" value="Chromosome"/>
</dbReference>
<dbReference type="Pfam" id="PF13624">
    <property type="entry name" value="SurA_N_3"/>
    <property type="match status" value="1"/>
</dbReference>
<keyword evidence="6" id="KW-1133">Transmembrane helix</keyword>
<reference evidence="15" key="1">
    <citation type="submission" date="2020-09" db="EMBL/GenBank/DDBJ databases">
        <title>Brevundimonas sp. LVF2 isolated from a puddle in Goettingen, Germany.</title>
        <authorList>
            <person name="Friedrich I."/>
            <person name="Klassen A."/>
            <person name="Hannes N."/>
            <person name="Schneider D."/>
            <person name="Hertel R."/>
            <person name="Daniel R."/>
        </authorList>
    </citation>
    <scope>NUCLEOTIDE SEQUENCE</scope>
    <source>
        <strain evidence="15">LVF2</strain>
    </source>
</reference>
<keyword evidence="4" id="KW-0997">Cell inner membrane</keyword>
<keyword evidence="15" id="KW-0413">Isomerase</keyword>
<comment type="subcellular location">
    <subcellularLocation>
        <location evidence="1">Cell inner membrane</location>
        <topology evidence="1">Single-pass type II membrane protein</topology>
        <orientation evidence="1">Periplasmic side</orientation>
    </subcellularLocation>
</comment>
<dbReference type="Gene3D" id="3.10.50.40">
    <property type="match status" value="1"/>
</dbReference>
<evidence type="ECO:0000256" key="11">
    <source>
        <dbReference type="ARBA" id="ARBA00038408"/>
    </source>
</evidence>
<evidence type="ECO:0000256" key="7">
    <source>
        <dbReference type="ARBA" id="ARBA00023136"/>
    </source>
</evidence>
<evidence type="ECO:0000256" key="10">
    <source>
        <dbReference type="ARBA" id="ARBA00031484"/>
    </source>
</evidence>
<feature type="domain" description="PpiC" evidence="14">
    <location>
        <begin position="376"/>
        <end position="478"/>
    </location>
</feature>
<evidence type="ECO:0000256" key="9">
    <source>
        <dbReference type="ARBA" id="ARBA00030642"/>
    </source>
</evidence>
<evidence type="ECO:0000313" key="15">
    <source>
        <dbReference type="EMBL" id="QTC92583.1"/>
    </source>
</evidence>
<evidence type="ECO:0000256" key="6">
    <source>
        <dbReference type="ARBA" id="ARBA00022989"/>
    </source>
</evidence>
<feature type="domain" description="PpiC" evidence="14">
    <location>
        <begin position="249"/>
        <end position="365"/>
    </location>
</feature>
<keyword evidence="8" id="KW-0143">Chaperone</keyword>
<dbReference type="EMBL" id="CP062222">
    <property type="protein sequence ID" value="QTC92583.1"/>
    <property type="molecule type" value="Genomic_DNA"/>
</dbReference>
<dbReference type="GO" id="GO:0003755">
    <property type="term" value="F:peptidyl-prolyl cis-trans isomerase activity"/>
    <property type="evidence" value="ECO:0007669"/>
    <property type="project" value="InterPro"/>
</dbReference>
<keyword evidence="7" id="KW-0472">Membrane</keyword>
<evidence type="ECO:0000259" key="14">
    <source>
        <dbReference type="Pfam" id="PF13145"/>
    </source>
</evidence>
<dbReference type="PANTHER" id="PTHR47529:SF1">
    <property type="entry name" value="PERIPLASMIC CHAPERONE PPID"/>
    <property type="match status" value="1"/>
</dbReference>
<name>A0A975C2B3_9CAUL</name>
<comment type="similarity">
    <text evidence="11">Belongs to the PpiD chaperone family.</text>
</comment>
<accession>A0A975C2B3</accession>
<dbReference type="InterPro" id="IPR046357">
    <property type="entry name" value="PPIase_dom_sf"/>
</dbReference>
<dbReference type="RefSeq" id="WP_207931862.1">
    <property type="nucleotide sequence ID" value="NZ_CP062222.1"/>
</dbReference>
<evidence type="ECO:0000256" key="8">
    <source>
        <dbReference type="ARBA" id="ARBA00023186"/>
    </source>
</evidence>
<dbReference type="PANTHER" id="PTHR47529">
    <property type="entry name" value="PEPTIDYL-PROLYL CIS-TRANS ISOMERASE D"/>
    <property type="match status" value="1"/>
</dbReference>
<organism evidence="15 16">
    <name type="scientific">Brevundimonas goettingensis</name>
    <dbReference type="NCBI Taxonomy" id="2774190"/>
    <lineage>
        <taxon>Bacteria</taxon>
        <taxon>Pseudomonadati</taxon>
        <taxon>Pseudomonadota</taxon>
        <taxon>Alphaproteobacteria</taxon>
        <taxon>Caulobacterales</taxon>
        <taxon>Caulobacteraceae</taxon>
        <taxon>Brevundimonas</taxon>
    </lineage>
</organism>
<dbReference type="InterPro" id="IPR027304">
    <property type="entry name" value="Trigger_fact/SurA_dom_sf"/>
</dbReference>
<keyword evidence="3" id="KW-1003">Cell membrane</keyword>
<evidence type="ECO:0000256" key="12">
    <source>
        <dbReference type="ARBA" id="ARBA00040743"/>
    </source>
</evidence>
<protein>
    <recommendedName>
        <fullName evidence="2">Parvulin-like PPIase</fullName>
    </recommendedName>
    <alternativeName>
        <fullName evidence="9">Peptidyl-prolyl cis-trans isomerase plp</fullName>
    </alternativeName>
    <alternativeName>
        <fullName evidence="12">Periplasmic chaperone PpiD</fullName>
    </alternativeName>
    <alternativeName>
        <fullName evidence="13">Periplasmic folding chaperone</fullName>
    </alternativeName>
    <alternativeName>
        <fullName evidence="10">Rotamase plp</fullName>
    </alternativeName>
</protein>
<dbReference type="GO" id="GO:0005886">
    <property type="term" value="C:plasma membrane"/>
    <property type="evidence" value="ECO:0007669"/>
    <property type="project" value="UniProtKB-SubCell"/>
</dbReference>
<gene>
    <name evidence="15" type="ORF">IFJ75_06865</name>
</gene>
<dbReference type="SUPFAM" id="SSF54534">
    <property type="entry name" value="FKBP-like"/>
    <property type="match status" value="1"/>
</dbReference>
<dbReference type="AlphaFoldDB" id="A0A975C2B3"/>
<dbReference type="KEGG" id="bgoe:IFJ75_06865"/>
<evidence type="ECO:0000313" key="16">
    <source>
        <dbReference type="Proteomes" id="UP000663918"/>
    </source>
</evidence>
<keyword evidence="5" id="KW-0812">Transmembrane</keyword>
<evidence type="ECO:0000256" key="2">
    <source>
        <dbReference type="ARBA" id="ARBA00018370"/>
    </source>
</evidence>
<evidence type="ECO:0000256" key="4">
    <source>
        <dbReference type="ARBA" id="ARBA00022519"/>
    </source>
</evidence>
<evidence type="ECO:0000256" key="1">
    <source>
        <dbReference type="ARBA" id="ARBA00004382"/>
    </source>
</evidence>
<evidence type="ECO:0000256" key="3">
    <source>
        <dbReference type="ARBA" id="ARBA00022475"/>
    </source>
</evidence>
<sequence length="646" mass="68378">MISVFRNFAKSKWAAGLLVLVGVALLIGGAKLDVFSGIMPKHIIDAGSRTIDAAEFRSDFDRARESLQERAGRPLTTEDLVKENVHVRYLEQRTQELGFLDWAHRVGIRPGKALVIKQIRAIPAFFNSVTGQFDEQQYQSVLAEKNYTPVMIERELRDQYTSQHAGTAVMAGYRVPRIYGALLAGRAMETRDGRWFMVTPAMVGATPAPTDAQLQSFISDNAAQLRRPEFRMVSVVLFSPSAAASTAAIPEARIVERFNFKKDSLSTPETRTFVTLTAPTKAAADKIAAALRAGQSPADAGKANGDIRPADFNNTPRSAVSEPAVAAAVFGMQPGQVSDAIQGRVGFTVAKLTSATPGHAATLEDSRAALVQELRAEDAKAQVFSKVEQYEKARSDGKTLDQAVAAIGARIIQLPPVTQDGKLPNGQAMNAPPQLLTTAWTLSKGGESDVIDAGQGQYFVLRLDDIKPAALPTLNEVRAPLTQAWIQRENARRIAAKADELAGRVRGGQDIAAVASSAGATLITRGSAQQNQQTQTELGEGVLQGLFGQGKGQVFSGPAGEAGFVVGRVDNIHAAVPALAAPVAEQLRVRMGQNMAQGFAEQAIAAAARSTKAKNDPALALQALGVAAPAAGTPAGSAPTAPAPAQ</sequence>
<evidence type="ECO:0000256" key="5">
    <source>
        <dbReference type="ARBA" id="ARBA00022692"/>
    </source>
</evidence>
<dbReference type="InterPro" id="IPR052029">
    <property type="entry name" value="PpiD_chaperone"/>
</dbReference>
<evidence type="ECO:0000256" key="13">
    <source>
        <dbReference type="ARBA" id="ARBA00042775"/>
    </source>
</evidence>